<feature type="compositionally biased region" description="Polar residues" evidence="1">
    <location>
        <begin position="38"/>
        <end position="48"/>
    </location>
</feature>
<dbReference type="EnsemblPlants" id="ORUFI01G04190.2">
    <property type="protein sequence ID" value="ORUFI01G04190.2"/>
    <property type="gene ID" value="ORUFI01G04190"/>
</dbReference>
<keyword evidence="3" id="KW-1185">Reference proteome</keyword>
<proteinExistence type="predicted"/>
<dbReference type="HOGENOM" id="CLU_2835655_0_0_1"/>
<dbReference type="Gramene" id="ORUFI01G04190.2">
    <property type="protein sequence ID" value="ORUFI01G04190.2"/>
    <property type="gene ID" value="ORUFI01G04190"/>
</dbReference>
<protein>
    <submittedName>
        <fullName evidence="2">Uncharacterized protein</fullName>
    </submittedName>
</protein>
<feature type="region of interest" description="Disordered" evidence="1">
    <location>
        <begin position="19"/>
        <end position="72"/>
    </location>
</feature>
<dbReference type="AlphaFoldDB" id="A0A0E0MRP7"/>
<name>A0A0E0MRP7_ORYRU</name>
<dbReference type="Proteomes" id="UP000008022">
    <property type="component" value="Unassembled WGS sequence"/>
</dbReference>
<reference evidence="3" key="1">
    <citation type="submission" date="2013-06" db="EMBL/GenBank/DDBJ databases">
        <authorList>
            <person name="Zhao Q."/>
        </authorList>
    </citation>
    <scope>NUCLEOTIDE SEQUENCE</scope>
    <source>
        <strain evidence="3">cv. W1943</strain>
    </source>
</reference>
<evidence type="ECO:0000313" key="3">
    <source>
        <dbReference type="Proteomes" id="UP000008022"/>
    </source>
</evidence>
<sequence>MGMSQEQRVRLSVGLLVASSSRSSSITTTRAPGVRGNNDWNQTANMKPTVNPKPEKKNKRITPSLSCQKLLA</sequence>
<evidence type="ECO:0000313" key="2">
    <source>
        <dbReference type="EnsemblPlants" id="ORUFI01G04190.2"/>
    </source>
</evidence>
<accession>A0A0E0MRP7</accession>
<reference evidence="2" key="2">
    <citation type="submission" date="2015-06" db="UniProtKB">
        <authorList>
            <consortium name="EnsemblPlants"/>
        </authorList>
    </citation>
    <scope>IDENTIFICATION</scope>
</reference>
<organism evidence="2 3">
    <name type="scientific">Oryza rufipogon</name>
    <name type="common">Brownbeard rice</name>
    <name type="synonym">Asian wild rice</name>
    <dbReference type="NCBI Taxonomy" id="4529"/>
    <lineage>
        <taxon>Eukaryota</taxon>
        <taxon>Viridiplantae</taxon>
        <taxon>Streptophyta</taxon>
        <taxon>Embryophyta</taxon>
        <taxon>Tracheophyta</taxon>
        <taxon>Spermatophyta</taxon>
        <taxon>Magnoliopsida</taxon>
        <taxon>Liliopsida</taxon>
        <taxon>Poales</taxon>
        <taxon>Poaceae</taxon>
        <taxon>BOP clade</taxon>
        <taxon>Oryzoideae</taxon>
        <taxon>Oryzeae</taxon>
        <taxon>Oryzinae</taxon>
        <taxon>Oryza</taxon>
    </lineage>
</organism>
<feature type="compositionally biased region" description="Polar residues" evidence="1">
    <location>
        <begin position="61"/>
        <end position="72"/>
    </location>
</feature>
<evidence type="ECO:0000256" key="1">
    <source>
        <dbReference type="SAM" id="MobiDB-lite"/>
    </source>
</evidence>